<dbReference type="STRING" id="1586287.BBK82_07340"/>
<feature type="domain" description="ABM" evidence="1">
    <location>
        <begin position="15"/>
        <end position="105"/>
    </location>
</feature>
<dbReference type="Proteomes" id="UP000093053">
    <property type="component" value="Chromosome"/>
</dbReference>
<name>A0A1B2HE02_9PSEU</name>
<dbReference type="Gene3D" id="3.30.70.100">
    <property type="match status" value="1"/>
</dbReference>
<dbReference type="InterPro" id="IPR011008">
    <property type="entry name" value="Dimeric_a/b-barrel"/>
</dbReference>
<protein>
    <recommendedName>
        <fullName evidence="1">ABM domain-containing protein</fullName>
    </recommendedName>
</protein>
<dbReference type="InterPro" id="IPR007138">
    <property type="entry name" value="ABM_dom"/>
</dbReference>
<sequence>MASVAEHHESKPGRLRVIFRLRVPVADQDRFLDAYRGIRHQVSQVEGYLGDQLCQSEADPEDWVITSEWASAAHFHAWERGAEHRQLAAPLVACATARESLRYHVRLTTAPGAEADRQLLEAKS</sequence>
<dbReference type="SUPFAM" id="SSF54909">
    <property type="entry name" value="Dimeric alpha+beta barrel"/>
    <property type="match status" value="1"/>
</dbReference>
<dbReference type="OrthoDB" id="4304335at2"/>
<dbReference type="EMBL" id="CP016793">
    <property type="protein sequence ID" value="ANZ35922.1"/>
    <property type="molecule type" value="Genomic_DNA"/>
</dbReference>
<dbReference type="PROSITE" id="PS51725">
    <property type="entry name" value="ABM"/>
    <property type="match status" value="1"/>
</dbReference>
<gene>
    <name evidence="2" type="ORF">BBK82_07340</name>
</gene>
<reference evidence="2 3" key="1">
    <citation type="submission" date="2016-07" db="EMBL/GenBank/DDBJ databases">
        <title>Complete genome sequence of the Lentzea guizhouensis DHS C013.</title>
        <authorList>
            <person name="Cao C."/>
        </authorList>
    </citation>
    <scope>NUCLEOTIDE SEQUENCE [LARGE SCALE GENOMIC DNA]</scope>
    <source>
        <strain evidence="2 3">DHS C013</strain>
    </source>
</reference>
<dbReference type="Pfam" id="PF03992">
    <property type="entry name" value="ABM"/>
    <property type="match status" value="1"/>
</dbReference>
<evidence type="ECO:0000259" key="1">
    <source>
        <dbReference type="PROSITE" id="PS51725"/>
    </source>
</evidence>
<evidence type="ECO:0000313" key="3">
    <source>
        <dbReference type="Proteomes" id="UP000093053"/>
    </source>
</evidence>
<evidence type="ECO:0000313" key="2">
    <source>
        <dbReference type="EMBL" id="ANZ35922.1"/>
    </source>
</evidence>
<dbReference type="KEGG" id="led:BBK82_07340"/>
<dbReference type="AlphaFoldDB" id="A0A1B2HE02"/>
<organism evidence="2 3">
    <name type="scientific">Lentzea guizhouensis</name>
    <dbReference type="NCBI Taxonomy" id="1586287"/>
    <lineage>
        <taxon>Bacteria</taxon>
        <taxon>Bacillati</taxon>
        <taxon>Actinomycetota</taxon>
        <taxon>Actinomycetes</taxon>
        <taxon>Pseudonocardiales</taxon>
        <taxon>Pseudonocardiaceae</taxon>
        <taxon>Lentzea</taxon>
    </lineage>
</organism>
<accession>A0A1B2HE02</accession>
<proteinExistence type="predicted"/>
<keyword evidence="3" id="KW-1185">Reference proteome</keyword>
<dbReference type="RefSeq" id="WP_065914329.1">
    <property type="nucleotide sequence ID" value="NZ_CP016793.1"/>
</dbReference>